<sequence>MDFDGDQTSWNIDDTHVNVRNGPHSRCPEVELRTVLAWILLLQLFSASVSSHSLKATTLSWCARFGLSPAVRSLLGRHASSLNETYAIYSRDLACSPVAELQKVIDSIAEGSFSPDSQRSEFFKAYQEVGSQEFHDGLVQQAADDAAPSHAEGESNVSLLLECSGGGVDLAGPDQDSQAPLDGDELAASEAAQHESGPEESSSSSDSDGALSSAESAAPGVRLPVCLVSLLKPFASLRQILKDGLTVSSPTSRMSPEHIVRVTAAISMALAFLEPADPDVVAAQNAQERRICDFDRMIVACRFLLEVCGQTKYLCSIYDLWHHASQSLYLLERMLWPGQPPETPLHLVLPPQGRPMTEILLENHAQYHDSIFQAVPALETFITWFEQQYDTALHADFHATLTDAMLVLRTAEMMIRMKRRCDTLAPQDPAPAAALAAAPQQSAASAAATNAAPEISGATGTPLEFY</sequence>
<reference evidence="2" key="1">
    <citation type="submission" date="2022-10" db="EMBL/GenBank/DDBJ databases">
        <authorList>
            <person name="Chen Y."/>
            <person name="Dougan E. K."/>
            <person name="Chan C."/>
            <person name="Rhodes N."/>
            <person name="Thang M."/>
        </authorList>
    </citation>
    <scope>NUCLEOTIDE SEQUENCE</scope>
</reference>
<evidence type="ECO:0000313" key="2">
    <source>
        <dbReference type="EMBL" id="CAI3997444.1"/>
    </source>
</evidence>
<dbReference type="Proteomes" id="UP001152797">
    <property type="component" value="Unassembled WGS sequence"/>
</dbReference>
<gene>
    <name evidence="2" type="ORF">C1SCF055_LOCUS23826</name>
</gene>
<feature type="region of interest" description="Disordered" evidence="1">
    <location>
        <begin position="169"/>
        <end position="215"/>
    </location>
</feature>
<dbReference type="AlphaFoldDB" id="A0A9P1G1F3"/>
<dbReference type="EMBL" id="CAMXCT030002335">
    <property type="protein sequence ID" value="CAL4784756.1"/>
    <property type="molecule type" value="Genomic_DNA"/>
</dbReference>
<dbReference type="EMBL" id="CAMXCT010002335">
    <property type="protein sequence ID" value="CAI3997444.1"/>
    <property type="molecule type" value="Genomic_DNA"/>
</dbReference>
<protein>
    <submittedName>
        <fullName evidence="2">Uncharacterized protein</fullName>
    </submittedName>
</protein>
<dbReference type="EMBL" id="CAMXCT020002335">
    <property type="protein sequence ID" value="CAL1150819.1"/>
    <property type="molecule type" value="Genomic_DNA"/>
</dbReference>
<feature type="compositionally biased region" description="Low complexity" evidence="1">
    <location>
        <begin position="199"/>
        <end position="215"/>
    </location>
</feature>
<name>A0A9P1G1F3_9DINO</name>
<evidence type="ECO:0000313" key="4">
    <source>
        <dbReference type="Proteomes" id="UP001152797"/>
    </source>
</evidence>
<organism evidence="2">
    <name type="scientific">Cladocopium goreaui</name>
    <dbReference type="NCBI Taxonomy" id="2562237"/>
    <lineage>
        <taxon>Eukaryota</taxon>
        <taxon>Sar</taxon>
        <taxon>Alveolata</taxon>
        <taxon>Dinophyceae</taxon>
        <taxon>Suessiales</taxon>
        <taxon>Symbiodiniaceae</taxon>
        <taxon>Cladocopium</taxon>
    </lineage>
</organism>
<evidence type="ECO:0000313" key="3">
    <source>
        <dbReference type="EMBL" id="CAL1150819.1"/>
    </source>
</evidence>
<evidence type="ECO:0000256" key="1">
    <source>
        <dbReference type="SAM" id="MobiDB-lite"/>
    </source>
</evidence>
<keyword evidence="4" id="KW-1185">Reference proteome</keyword>
<reference evidence="3" key="2">
    <citation type="submission" date="2024-04" db="EMBL/GenBank/DDBJ databases">
        <authorList>
            <person name="Chen Y."/>
            <person name="Shah S."/>
            <person name="Dougan E. K."/>
            <person name="Thang M."/>
            <person name="Chan C."/>
        </authorList>
    </citation>
    <scope>NUCLEOTIDE SEQUENCE [LARGE SCALE GENOMIC DNA]</scope>
</reference>
<accession>A0A9P1G1F3</accession>
<proteinExistence type="predicted"/>
<comment type="caution">
    <text evidence="2">The sequence shown here is derived from an EMBL/GenBank/DDBJ whole genome shotgun (WGS) entry which is preliminary data.</text>
</comment>